<dbReference type="RefSeq" id="WP_040375709.1">
    <property type="nucleotide sequence ID" value="NZ_CP068053.1"/>
</dbReference>
<dbReference type="PRINTS" id="PR00455">
    <property type="entry name" value="HTHTETR"/>
</dbReference>
<dbReference type="GO" id="GO:0000976">
    <property type="term" value="F:transcription cis-regulatory region binding"/>
    <property type="evidence" value="ECO:0007669"/>
    <property type="project" value="TreeGrafter"/>
</dbReference>
<dbReference type="KEGG" id="ppsr:I6J18_02635"/>
<dbReference type="SUPFAM" id="SSF46689">
    <property type="entry name" value="Homeodomain-like"/>
    <property type="match status" value="1"/>
</dbReference>
<dbReference type="InterPro" id="IPR001647">
    <property type="entry name" value="HTH_TetR"/>
</dbReference>
<evidence type="ECO:0000259" key="5">
    <source>
        <dbReference type="PROSITE" id="PS50977"/>
    </source>
</evidence>
<dbReference type="PANTHER" id="PTHR30055">
    <property type="entry name" value="HTH-TYPE TRANSCRIPTIONAL REGULATOR RUTR"/>
    <property type="match status" value="1"/>
</dbReference>
<dbReference type="GO" id="GO:0003700">
    <property type="term" value="F:DNA-binding transcription factor activity"/>
    <property type="evidence" value="ECO:0007669"/>
    <property type="project" value="TreeGrafter"/>
</dbReference>
<name>A0A974S0U0_PERPY</name>
<evidence type="ECO:0000256" key="2">
    <source>
        <dbReference type="ARBA" id="ARBA00023125"/>
    </source>
</evidence>
<evidence type="ECO:0000256" key="3">
    <source>
        <dbReference type="ARBA" id="ARBA00023163"/>
    </source>
</evidence>
<proteinExistence type="predicted"/>
<dbReference type="AlphaFoldDB" id="A0A974S0U0"/>
<keyword evidence="3" id="KW-0804">Transcription</keyword>
<accession>A0A974S0U0</accession>
<sequence>MSPTGIREQKKSKRYKGIVLTAEKLFLEYGLDTVQMQDVADAEGIGIATLFRYFPKKDKLIVAVAVNNLANNVEHFEKIASTNVSSFERVEQILDYLMEHSTNPLSKSMKFREAFESYASFAQKPLDDIEDYLDIQKIITQILMKIIEDGKVDGSIRSNVPVKEALITIINAFGNFGSNIALKAPISYLEEDVAPVIQQTLLKEMLLSYIRP</sequence>
<dbReference type="PROSITE" id="PS50977">
    <property type="entry name" value="HTH_TETR_2"/>
    <property type="match status" value="1"/>
</dbReference>
<dbReference type="PANTHER" id="PTHR30055:SF234">
    <property type="entry name" value="HTH-TYPE TRANSCRIPTIONAL REGULATOR BETI"/>
    <property type="match status" value="1"/>
</dbReference>
<evidence type="ECO:0000256" key="4">
    <source>
        <dbReference type="PROSITE-ProRule" id="PRU00335"/>
    </source>
</evidence>
<dbReference type="EMBL" id="CP068053">
    <property type="protein sequence ID" value="QQT00836.1"/>
    <property type="molecule type" value="Genomic_DNA"/>
</dbReference>
<dbReference type="Proteomes" id="UP000595254">
    <property type="component" value="Chromosome"/>
</dbReference>
<dbReference type="Gene3D" id="1.10.357.10">
    <property type="entry name" value="Tetracycline Repressor, domain 2"/>
    <property type="match status" value="1"/>
</dbReference>
<keyword evidence="1" id="KW-0805">Transcription regulation</keyword>
<feature type="domain" description="HTH tetR-type" evidence="5">
    <location>
        <begin position="12"/>
        <end position="72"/>
    </location>
</feature>
<evidence type="ECO:0000313" key="7">
    <source>
        <dbReference type="Proteomes" id="UP000595254"/>
    </source>
</evidence>
<dbReference type="InterPro" id="IPR050109">
    <property type="entry name" value="HTH-type_TetR-like_transc_reg"/>
</dbReference>
<keyword evidence="2 4" id="KW-0238">DNA-binding</keyword>
<keyword evidence="7" id="KW-1185">Reference proteome</keyword>
<feature type="DNA-binding region" description="H-T-H motif" evidence="4">
    <location>
        <begin position="35"/>
        <end position="54"/>
    </location>
</feature>
<evidence type="ECO:0000256" key="1">
    <source>
        <dbReference type="ARBA" id="ARBA00023015"/>
    </source>
</evidence>
<gene>
    <name evidence="6" type="ORF">I6J18_02635</name>
</gene>
<reference evidence="6 7" key="1">
    <citation type="submission" date="2021-01" db="EMBL/GenBank/DDBJ databases">
        <title>FDA dAtabase for Regulatory Grade micrObial Sequences (FDA-ARGOS): Supporting development and validation of Infectious Disease Dx tests.</title>
        <authorList>
            <person name="Nelson B."/>
            <person name="Plummer A."/>
            <person name="Tallon L."/>
            <person name="Sadzewicz L."/>
            <person name="Zhao X."/>
            <person name="Boylan J."/>
            <person name="Ott S."/>
            <person name="Bowen H."/>
            <person name="Vavikolanu K."/>
            <person name="Mehta A."/>
            <person name="Aluvathingal J."/>
            <person name="Nadendla S."/>
            <person name="Myers T."/>
            <person name="Yan Y."/>
            <person name="Sichtig H."/>
        </authorList>
    </citation>
    <scope>NUCLEOTIDE SEQUENCE [LARGE SCALE GENOMIC DNA]</scope>
    <source>
        <strain evidence="6 7">FDAARGOS_1161</strain>
    </source>
</reference>
<organism evidence="6 7">
    <name type="scientific">Peribacillus psychrosaccharolyticus</name>
    <name type="common">Bacillus psychrosaccharolyticus</name>
    <dbReference type="NCBI Taxonomy" id="1407"/>
    <lineage>
        <taxon>Bacteria</taxon>
        <taxon>Bacillati</taxon>
        <taxon>Bacillota</taxon>
        <taxon>Bacilli</taxon>
        <taxon>Bacillales</taxon>
        <taxon>Bacillaceae</taxon>
        <taxon>Peribacillus</taxon>
    </lineage>
</organism>
<dbReference type="InterPro" id="IPR009057">
    <property type="entry name" value="Homeodomain-like_sf"/>
</dbReference>
<evidence type="ECO:0000313" key="6">
    <source>
        <dbReference type="EMBL" id="QQT00836.1"/>
    </source>
</evidence>
<dbReference type="Pfam" id="PF00440">
    <property type="entry name" value="TetR_N"/>
    <property type="match status" value="1"/>
</dbReference>
<protein>
    <submittedName>
        <fullName evidence="6">TetR/AcrR family transcriptional regulator</fullName>
    </submittedName>
</protein>